<evidence type="ECO:0000256" key="1">
    <source>
        <dbReference type="SAM" id="MobiDB-lite"/>
    </source>
</evidence>
<organism evidence="3 4">
    <name type="scientific">Lactuca sativa</name>
    <name type="common">Garden lettuce</name>
    <dbReference type="NCBI Taxonomy" id="4236"/>
    <lineage>
        <taxon>Eukaryota</taxon>
        <taxon>Viridiplantae</taxon>
        <taxon>Streptophyta</taxon>
        <taxon>Embryophyta</taxon>
        <taxon>Tracheophyta</taxon>
        <taxon>Spermatophyta</taxon>
        <taxon>Magnoliopsida</taxon>
        <taxon>eudicotyledons</taxon>
        <taxon>Gunneridae</taxon>
        <taxon>Pentapetalae</taxon>
        <taxon>asterids</taxon>
        <taxon>campanulids</taxon>
        <taxon>Asterales</taxon>
        <taxon>Asteraceae</taxon>
        <taxon>Cichorioideae</taxon>
        <taxon>Cichorieae</taxon>
        <taxon>Lactucinae</taxon>
        <taxon>Lactuca</taxon>
    </lineage>
</organism>
<feature type="compositionally biased region" description="Gly residues" evidence="1">
    <location>
        <begin position="86"/>
        <end position="99"/>
    </location>
</feature>
<keyword evidence="4" id="KW-1185">Reference proteome</keyword>
<dbReference type="PANTHER" id="PTHR46445">
    <property type="entry name" value="RNA POLYMERASE II DEGRADATION FACTOR-LIKE PROTEIN (DUF1296)"/>
    <property type="match status" value="1"/>
</dbReference>
<feature type="compositionally biased region" description="Basic and acidic residues" evidence="1">
    <location>
        <begin position="63"/>
        <end position="85"/>
    </location>
</feature>
<feature type="compositionally biased region" description="Low complexity" evidence="1">
    <location>
        <begin position="537"/>
        <end position="550"/>
    </location>
</feature>
<comment type="caution">
    <text evidence="3">The sequence shown here is derived from an EMBL/GenBank/DDBJ whole genome shotgun (WGS) entry which is preliminary data.</text>
</comment>
<proteinExistence type="predicted"/>
<feature type="compositionally biased region" description="Low complexity" evidence="1">
    <location>
        <begin position="748"/>
        <end position="762"/>
    </location>
</feature>
<protein>
    <recommendedName>
        <fullName evidence="2">GBF-interacting protein 1 N-terminal domain-containing protein</fullName>
    </recommendedName>
</protein>
<feature type="compositionally biased region" description="Low complexity" evidence="1">
    <location>
        <begin position="674"/>
        <end position="700"/>
    </location>
</feature>
<dbReference type="AlphaFoldDB" id="A0A9R1XGT6"/>
<feature type="compositionally biased region" description="Polar residues" evidence="1">
    <location>
        <begin position="713"/>
        <end position="723"/>
    </location>
</feature>
<reference evidence="3 4" key="1">
    <citation type="journal article" date="2017" name="Nat. Commun.">
        <title>Genome assembly with in vitro proximity ligation data and whole-genome triplication in lettuce.</title>
        <authorList>
            <person name="Reyes-Chin-Wo S."/>
            <person name="Wang Z."/>
            <person name="Yang X."/>
            <person name="Kozik A."/>
            <person name="Arikit S."/>
            <person name="Song C."/>
            <person name="Xia L."/>
            <person name="Froenicke L."/>
            <person name="Lavelle D.O."/>
            <person name="Truco M.J."/>
            <person name="Xia R."/>
            <person name="Zhu S."/>
            <person name="Xu C."/>
            <person name="Xu H."/>
            <person name="Xu X."/>
            <person name="Cox K."/>
            <person name="Korf I."/>
            <person name="Meyers B.C."/>
            <person name="Michelmore R.W."/>
        </authorList>
    </citation>
    <scope>NUCLEOTIDE SEQUENCE [LARGE SCALE GENOMIC DNA]</scope>
    <source>
        <strain evidence="4">cv. Salinas</strain>
        <tissue evidence="3">Seedlings</tissue>
    </source>
</reference>
<name>A0A9R1XGT6_LACSA</name>
<feature type="compositionally biased region" description="Acidic residues" evidence="1">
    <location>
        <begin position="334"/>
        <end position="347"/>
    </location>
</feature>
<gene>
    <name evidence="3" type="ORF">LSAT_V11C400168180</name>
</gene>
<dbReference type="Proteomes" id="UP000235145">
    <property type="component" value="Unassembled WGS sequence"/>
</dbReference>
<sequence length="762" mass="83295">MGSRGGGGSNGGGSQGIPSASRRMVQSLKEIVNGVPEAEIYSTLKDCNMDPNEAVNRLLSQDPFHEVKSKREKKKEFKDSTEPRTRGGGGGTSNRGGRSGTDRYGGRGGSNHFSSSESGGLYGKPTYKRENETSSFASSTTSASKVVPRNTSWNPPSFSASDNASVSVSQPSSGYQSAWSGAPGQKSMADIVKKGRPQNNQPPPPQTASHNHAPPPPPAVSDNHASSPDNEWPFIEQPQPVNLHPITESTTNSDQSNKQLLGHETNEVEVQDESSSEDQNEDYDNENENESHEGNLDISLEEEEEEDDDDATVPISSVTANIHEENHMNPAPPQEDDDDDDDDDDDVPSVVIPDHLQVHTADCSHLSFGSFVANMNQGYSGHFTSTADVEPEPVTSSVEHSETTNLEYYEDRSRAGGNTESYDLASASQTALKQEDHHHHHHHHDHEVTRGNEYGFPPTTNTHTFDFPQSQISTPFMNAMSANGHPNPVRESDLSSYSQFSLSVSQSMPSRYANSASPINDPTVSMAEALKNVGLTSPSSSSSSQPAQPQHTPAVPQHLTMHPYSQHNLPLGGHFTNMNMNMNMMSYPYLPQSYTYMPSGFQPNTYHQQLAAAILPHYKNNLSTQSPTLPSGYASSGNYEDVLNAHYKELQQNEWARGGGSRSAVPANAYYSLQSQNQQQPQQQQQPQPQPPSGFRQPSQGYGGAGVNYPDFFQSQMAGVSQEQQLQLQLQLQQQQQQQNPRDGGGSQQKLQSQQQLWQNGY</sequence>
<evidence type="ECO:0000259" key="2">
    <source>
        <dbReference type="Pfam" id="PF06972"/>
    </source>
</evidence>
<feature type="region of interest" description="Disordered" evidence="1">
    <location>
        <begin position="54"/>
        <end position="350"/>
    </location>
</feature>
<feature type="compositionally biased region" description="Acidic residues" evidence="1">
    <location>
        <begin position="267"/>
        <end position="288"/>
    </location>
</feature>
<dbReference type="PANTHER" id="PTHR46445:SF3">
    <property type="entry name" value="RNA POLYMERASE II DEGRADATION FACTOR-LIKE PROTEIN (DUF1296)-RELATED"/>
    <property type="match status" value="1"/>
</dbReference>
<feature type="compositionally biased region" description="Polar residues" evidence="1">
    <location>
        <begin position="416"/>
        <end position="432"/>
    </location>
</feature>
<feature type="compositionally biased region" description="Polar residues" evidence="1">
    <location>
        <begin position="149"/>
        <end position="179"/>
    </location>
</feature>
<dbReference type="Gramene" id="rna-gnl|WGS:NBSK|LSAT_4X29741_mrna">
    <property type="protein sequence ID" value="cds-PLY83682.1"/>
    <property type="gene ID" value="gene-LSAT_4X29741"/>
</dbReference>
<feature type="compositionally biased region" description="Polar residues" evidence="1">
    <location>
        <begin position="247"/>
        <end position="259"/>
    </location>
</feature>
<feature type="compositionally biased region" description="Gly residues" evidence="1">
    <location>
        <begin position="1"/>
        <end position="15"/>
    </location>
</feature>
<evidence type="ECO:0000313" key="3">
    <source>
        <dbReference type="EMBL" id="KAJ0209509.1"/>
    </source>
</evidence>
<feature type="compositionally biased region" description="Low complexity" evidence="1">
    <location>
        <begin position="724"/>
        <end position="739"/>
    </location>
</feature>
<dbReference type="InterPro" id="IPR009060">
    <property type="entry name" value="UBA-like_sf"/>
</dbReference>
<dbReference type="SUPFAM" id="SSF46934">
    <property type="entry name" value="UBA-like"/>
    <property type="match status" value="1"/>
</dbReference>
<dbReference type="OrthoDB" id="762072at2759"/>
<dbReference type="Pfam" id="PF06972">
    <property type="entry name" value="GIP1_N"/>
    <property type="match status" value="1"/>
</dbReference>
<feature type="region of interest" description="Disordered" evidence="1">
    <location>
        <begin position="1"/>
        <end position="22"/>
    </location>
</feature>
<accession>A0A9R1XGT6</accession>
<evidence type="ECO:0000313" key="4">
    <source>
        <dbReference type="Proteomes" id="UP000235145"/>
    </source>
</evidence>
<feature type="region of interest" description="Disordered" evidence="1">
    <location>
        <begin position="674"/>
        <end position="762"/>
    </location>
</feature>
<feature type="region of interest" description="Disordered" evidence="1">
    <location>
        <begin position="534"/>
        <end position="566"/>
    </location>
</feature>
<feature type="region of interest" description="Disordered" evidence="1">
    <location>
        <begin position="383"/>
        <end position="454"/>
    </location>
</feature>
<feature type="compositionally biased region" description="Low complexity" evidence="1">
    <location>
        <begin position="133"/>
        <end position="144"/>
    </location>
</feature>
<feature type="domain" description="GBF-interacting protein 1 N-terminal" evidence="2">
    <location>
        <begin position="17"/>
        <end position="76"/>
    </location>
</feature>
<dbReference type="EMBL" id="NBSK02000004">
    <property type="protein sequence ID" value="KAJ0209509.1"/>
    <property type="molecule type" value="Genomic_DNA"/>
</dbReference>
<feature type="compositionally biased region" description="Acidic residues" evidence="1">
    <location>
        <begin position="299"/>
        <end position="311"/>
    </location>
</feature>
<feature type="compositionally biased region" description="Polar residues" evidence="1">
    <location>
        <begin position="394"/>
        <end position="406"/>
    </location>
</feature>
<dbReference type="InterPro" id="IPR009719">
    <property type="entry name" value="GIP1_N"/>
</dbReference>